<dbReference type="InterPro" id="IPR007627">
    <property type="entry name" value="RNA_pol_sigma70_r2"/>
</dbReference>
<name>A0A2D0NJM5_FLAN2</name>
<dbReference type="SUPFAM" id="SSF88659">
    <property type="entry name" value="Sigma3 and sigma4 domains of RNA polymerase sigma factors"/>
    <property type="match status" value="1"/>
</dbReference>
<evidence type="ECO:0000256" key="5">
    <source>
        <dbReference type="ARBA" id="ARBA00023163"/>
    </source>
</evidence>
<evidence type="ECO:0000256" key="1">
    <source>
        <dbReference type="ARBA" id="ARBA00010641"/>
    </source>
</evidence>
<dbReference type="Pfam" id="PF08281">
    <property type="entry name" value="Sigma70_r4_2"/>
    <property type="match status" value="1"/>
</dbReference>
<dbReference type="GO" id="GO:0006352">
    <property type="term" value="P:DNA-templated transcription initiation"/>
    <property type="evidence" value="ECO:0007669"/>
    <property type="project" value="InterPro"/>
</dbReference>
<dbReference type="InterPro" id="IPR013325">
    <property type="entry name" value="RNA_pol_sigma_r2"/>
</dbReference>
<dbReference type="PANTHER" id="PTHR43133:SF8">
    <property type="entry name" value="RNA POLYMERASE SIGMA FACTOR HI_1459-RELATED"/>
    <property type="match status" value="1"/>
</dbReference>
<evidence type="ECO:0000256" key="2">
    <source>
        <dbReference type="ARBA" id="ARBA00023015"/>
    </source>
</evidence>
<reference evidence="8 9" key="1">
    <citation type="submission" date="2017-10" db="EMBL/GenBank/DDBJ databases">
        <title>The draft genome sequence of Lewinella nigricans NBRC 102662.</title>
        <authorList>
            <person name="Wang K."/>
        </authorList>
    </citation>
    <scope>NUCLEOTIDE SEQUENCE [LARGE SCALE GENOMIC DNA]</scope>
    <source>
        <strain evidence="8 9">NBRC 102662</strain>
    </source>
</reference>
<dbReference type="InterPro" id="IPR014284">
    <property type="entry name" value="RNA_pol_sigma-70_dom"/>
</dbReference>
<evidence type="ECO:0000259" key="7">
    <source>
        <dbReference type="Pfam" id="PF08281"/>
    </source>
</evidence>
<evidence type="ECO:0000256" key="4">
    <source>
        <dbReference type="ARBA" id="ARBA00023125"/>
    </source>
</evidence>
<dbReference type="OrthoDB" id="1056775at2"/>
<dbReference type="Gene3D" id="1.10.1740.10">
    <property type="match status" value="1"/>
</dbReference>
<dbReference type="GO" id="GO:0003677">
    <property type="term" value="F:DNA binding"/>
    <property type="evidence" value="ECO:0007669"/>
    <property type="project" value="UniProtKB-KW"/>
</dbReference>
<gene>
    <name evidence="8" type="ORF">CRP01_01250</name>
</gene>
<feature type="domain" description="RNA polymerase sigma factor 70 region 4 type 2" evidence="7">
    <location>
        <begin position="113"/>
        <end position="165"/>
    </location>
</feature>
<dbReference type="InterPro" id="IPR013249">
    <property type="entry name" value="RNA_pol_sigma70_r4_t2"/>
</dbReference>
<proteinExistence type="inferred from homology"/>
<feature type="domain" description="RNA polymerase sigma-70 region 2" evidence="6">
    <location>
        <begin position="21"/>
        <end position="86"/>
    </location>
</feature>
<dbReference type="InterPro" id="IPR039425">
    <property type="entry name" value="RNA_pol_sigma-70-like"/>
</dbReference>
<protein>
    <submittedName>
        <fullName evidence="8">RNA polymerase subunit sigma-70</fullName>
    </submittedName>
</protein>
<keyword evidence="4" id="KW-0238">DNA-binding</keyword>
<organism evidence="8 9">
    <name type="scientific">Flavilitoribacter nigricans (strain ATCC 23147 / DSM 23189 / NBRC 102662 / NCIMB 1420 / SS-2)</name>
    <name type="common">Lewinella nigricans</name>
    <dbReference type="NCBI Taxonomy" id="1122177"/>
    <lineage>
        <taxon>Bacteria</taxon>
        <taxon>Pseudomonadati</taxon>
        <taxon>Bacteroidota</taxon>
        <taxon>Saprospiria</taxon>
        <taxon>Saprospirales</taxon>
        <taxon>Lewinellaceae</taxon>
        <taxon>Flavilitoribacter</taxon>
    </lineage>
</organism>
<comment type="caution">
    <text evidence="8">The sequence shown here is derived from an EMBL/GenBank/DDBJ whole genome shotgun (WGS) entry which is preliminary data.</text>
</comment>
<dbReference type="EMBL" id="PDUD01000001">
    <property type="protein sequence ID" value="PHN08566.1"/>
    <property type="molecule type" value="Genomic_DNA"/>
</dbReference>
<evidence type="ECO:0000313" key="9">
    <source>
        <dbReference type="Proteomes" id="UP000223913"/>
    </source>
</evidence>
<accession>A0A2D0NJM5</accession>
<dbReference type="RefSeq" id="WP_099148156.1">
    <property type="nucleotide sequence ID" value="NZ_PDUD01000001.1"/>
</dbReference>
<dbReference type="PANTHER" id="PTHR43133">
    <property type="entry name" value="RNA POLYMERASE ECF-TYPE SIGMA FACTO"/>
    <property type="match status" value="1"/>
</dbReference>
<keyword evidence="3" id="KW-0731">Sigma factor</keyword>
<keyword evidence="5" id="KW-0804">Transcription</keyword>
<dbReference type="CDD" id="cd06171">
    <property type="entry name" value="Sigma70_r4"/>
    <property type="match status" value="1"/>
</dbReference>
<dbReference type="Gene3D" id="1.10.10.10">
    <property type="entry name" value="Winged helix-like DNA-binding domain superfamily/Winged helix DNA-binding domain"/>
    <property type="match status" value="1"/>
</dbReference>
<sequence>MTEKELIAACTKQNRKAQQWLFDQYSPTMNGTLKRYLKRTEDREDVLVEAFFKVLTNIEQFKGNGSFEGWIRRIVINEALMFLRKKHNFNMTVEIDDVDVPWRSKVQAELEAQDILDLLEKLPTGYRTIFNLYVLEGYKHREIAELLDISINTSKSQLILAKKRMQEMLEKVNYPGIPSKEQSG</sequence>
<dbReference type="InterPro" id="IPR013324">
    <property type="entry name" value="RNA_pol_sigma_r3/r4-like"/>
</dbReference>
<dbReference type="SUPFAM" id="SSF88946">
    <property type="entry name" value="Sigma2 domain of RNA polymerase sigma factors"/>
    <property type="match status" value="1"/>
</dbReference>
<dbReference type="NCBIfam" id="TIGR02937">
    <property type="entry name" value="sigma70-ECF"/>
    <property type="match status" value="1"/>
</dbReference>
<evidence type="ECO:0000256" key="3">
    <source>
        <dbReference type="ARBA" id="ARBA00023082"/>
    </source>
</evidence>
<dbReference type="InterPro" id="IPR036388">
    <property type="entry name" value="WH-like_DNA-bd_sf"/>
</dbReference>
<evidence type="ECO:0000313" key="8">
    <source>
        <dbReference type="EMBL" id="PHN08566.1"/>
    </source>
</evidence>
<comment type="similarity">
    <text evidence="1">Belongs to the sigma-70 factor family. ECF subfamily.</text>
</comment>
<evidence type="ECO:0000259" key="6">
    <source>
        <dbReference type="Pfam" id="PF04542"/>
    </source>
</evidence>
<dbReference type="AlphaFoldDB" id="A0A2D0NJM5"/>
<keyword evidence="9" id="KW-1185">Reference proteome</keyword>
<dbReference type="Proteomes" id="UP000223913">
    <property type="component" value="Unassembled WGS sequence"/>
</dbReference>
<dbReference type="GO" id="GO:0016987">
    <property type="term" value="F:sigma factor activity"/>
    <property type="evidence" value="ECO:0007669"/>
    <property type="project" value="UniProtKB-KW"/>
</dbReference>
<keyword evidence="2" id="KW-0805">Transcription regulation</keyword>
<dbReference type="Pfam" id="PF04542">
    <property type="entry name" value="Sigma70_r2"/>
    <property type="match status" value="1"/>
</dbReference>